<evidence type="ECO:0000313" key="2">
    <source>
        <dbReference type="WBParaSite" id="nRc.2.0.1.t42637-RA"/>
    </source>
</evidence>
<protein>
    <submittedName>
        <fullName evidence="2">Uncharacterized protein</fullName>
    </submittedName>
</protein>
<accession>A0A915KYR6</accession>
<organism evidence="1 2">
    <name type="scientific">Romanomermis culicivorax</name>
    <name type="common">Nematode worm</name>
    <dbReference type="NCBI Taxonomy" id="13658"/>
    <lineage>
        <taxon>Eukaryota</taxon>
        <taxon>Metazoa</taxon>
        <taxon>Ecdysozoa</taxon>
        <taxon>Nematoda</taxon>
        <taxon>Enoplea</taxon>
        <taxon>Dorylaimia</taxon>
        <taxon>Mermithida</taxon>
        <taxon>Mermithoidea</taxon>
        <taxon>Mermithidae</taxon>
        <taxon>Romanomermis</taxon>
    </lineage>
</organism>
<sequence length="81" mass="8905">MEVGTSAQAEPEIYDDNKFAETVVDKETCALQNSAINSDAEHLTYHSDGEEQMLLDDAQKDCATQQKNGRFESIGNLHSLG</sequence>
<name>A0A915KYR6_ROMCU</name>
<evidence type="ECO:0000313" key="1">
    <source>
        <dbReference type="Proteomes" id="UP000887565"/>
    </source>
</evidence>
<dbReference type="Proteomes" id="UP000887565">
    <property type="component" value="Unplaced"/>
</dbReference>
<dbReference type="WBParaSite" id="nRc.2.0.1.t42637-RA">
    <property type="protein sequence ID" value="nRc.2.0.1.t42637-RA"/>
    <property type="gene ID" value="nRc.2.0.1.g42637"/>
</dbReference>
<reference evidence="2" key="1">
    <citation type="submission" date="2022-11" db="UniProtKB">
        <authorList>
            <consortium name="WormBaseParasite"/>
        </authorList>
    </citation>
    <scope>IDENTIFICATION</scope>
</reference>
<dbReference type="AlphaFoldDB" id="A0A915KYR6"/>
<proteinExistence type="predicted"/>
<keyword evidence="1" id="KW-1185">Reference proteome</keyword>